<proteinExistence type="predicted"/>
<feature type="compositionally biased region" description="Basic and acidic residues" evidence="1">
    <location>
        <begin position="1"/>
        <end position="30"/>
    </location>
</feature>
<dbReference type="RefSeq" id="WP_008584622.1">
    <property type="nucleotide sequence ID" value="NZ_AOJO01000045.1"/>
</dbReference>
<reference evidence="2 3" key="1">
    <citation type="journal article" date="2014" name="PLoS Genet.">
        <title>Phylogenetically driven sequencing of extremely halophilic archaea reveals strategies for static and dynamic osmo-response.</title>
        <authorList>
            <person name="Becker E.A."/>
            <person name="Seitzer P.M."/>
            <person name="Tritt A."/>
            <person name="Larsen D."/>
            <person name="Krusor M."/>
            <person name="Yao A.I."/>
            <person name="Wu D."/>
            <person name="Madern D."/>
            <person name="Eisen J.A."/>
            <person name="Darling A.E."/>
            <person name="Facciotti M.T."/>
        </authorList>
    </citation>
    <scope>NUCLEOTIDE SEQUENCE [LARGE SCALE GENOMIC DNA]</scope>
    <source>
        <strain evidence="2 3">ATCC 700873</strain>
    </source>
</reference>
<sequence length="261" mass="26812">MSDGFDKEAEREKLREKLADDEQKREHTQRMSELLLKGATMTNRHCDNCGDPIFRHDGREFCPSCGNEVGGATGANADENSAGAADSPATDADSPATDADSPPVANATPEGGVDAGTADPDPGAVPPDAGAVAPHAGTAETDAASADTSVDSGAPENGRSPASSPAAAPSGQPEPRRAEPRRSSPDERSEPDRSAPRQAEPSPSASPRSAADAGGVDAARASLTRTLTRFARAAEETDDPRRARDHLEAAREAAEALAALD</sequence>
<dbReference type="PANTHER" id="PTHR16537">
    <property type="entry name" value="SJOEGREN SYNDROME/SCLERODERMA AUTOANTIGEN 1"/>
    <property type="match status" value="1"/>
</dbReference>
<name>M0F524_9EURY</name>
<gene>
    <name evidence="2" type="ORF">C467_09776</name>
</gene>
<feature type="compositionally biased region" description="Low complexity" evidence="1">
    <location>
        <begin position="111"/>
        <end position="170"/>
    </location>
</feature>
<dbReference type="InterPro" id="IPR009563">
    <property type="entry name" value="SSSCA1"/>
</dbReference>
<evidence type="ECO:0000313" key="2">
    <source>
        <dbReference type="EMBL" id="ELZ55005.1"/>
    </source>
</evidence>
<feature type="region of interest" description="Disordered" evidence="1">
    <location>
        <begin position="1"/>
        <end position="36"/>
    </location>
</feature>
<dbReference type="OrthoDB" id="26305at2157"/>
<feature type="compositionally biased region" description="Basic and acidic residues" evidence="1">
    <location>
        <begin position="174"/>
        <end position="195"/>
    </location>
</feature>
<feature type="compositionally biased region" description="Low complexity" evidence="1">
    <location>
        <begin position="196"/>
        <end position="222"/>
    </location>
</feature>
<dbReference type="Proteomes" id="UP000011689">
    <property type="component" value="Unassembled WGS sequence"/>
</dbReference>
<dbReference type="PATRIC" id="fig|1227481.4.peg.1922"/>
<feature type="compositionally biased region" description="Basic and acidic residues" evidence="1">
    <location>
        <begin position="232"/>
        <end position="254"/>
    </location>
</feature>
<comment type="caution">
    <text evidence="2">The sequence shown here is derived from an EMBL/GenBank/DDBJ whole genome shotgun (WGS) entry which is preliminary data.</text>
</comment>
<dbReference type="GeneID" id="72713601"/>
<accession>M0F524</accession>
<dbReference type="STRING" id="1227481.C467_09776"/>
<dbReference type="EMBL" id="AOJO01000045">
    <property type="protein sequence ID" value="ELZ55005.1"/>
    <property type="molecule type" value="Genomic_DNA"/>
</dbReference>
<feature type="compositionally biased region" description="Low complexity" evidence="1">
    <location>
        <begin position="81"/>
        <end position="103"/>
    </location>
</feature>
<evidence type="ECO:0000256" key="1">
    <source>
        <dbReference type="SAM" id="MobiDB-lite"/>
    </source>
</evidence>
<keyword evidence="3" id="KW-1185">Reference proteome</keyword>
<dbReference type="InterPro" id="IPR051888">
    <property type="entry name" value="UPF0148_domain"/>
</dbReference>
<organism evidence="2 3">
    <name type="scientific">Halorubrum hochstenium ATCC 700873</name>
    <dbReference type="NCBI Taxonomy" id="1227481"/>
    <lineage>
        <taxon>Archaea</taxon>
        <taxon>Methanobacteriati</taxon>
        <taxon>Methanobacteriota</taxon>
        <taxon>Stenosarchaea group</taxon>
        <taxon>Halobacteria</taxon>
        <taxon>Halobacteriales</taxon>
        <taxon>Haloferacaceae</taxon>
        <taxon>Halorubrum</taxon>
    </lineage>
</organism>
<protein>
    <recommendedName>
        <fullName evidence="4">Sjogrens syndrome scleroderma autoantigen 1</fullName>
    </recommendedName>
</protein>
<evidence type="ECO:0000313" key="3">
    <source>
        <dbReference type="Proteomes" id="UP000011689"/>
    </source>
</evidence>
<evidence type="ECO:0008006" key="4">
    <source>
        <dbReference type="Google" id="ProtNLM"/>
    </source>
</evidence>
<dbReference type="AlphaFoldDB" id="M0F524"/>
<dbReference type="PANTHER" id="PTHR16537:SF1">
    <property type="entry name" value="PROTEIN ZNRD2"/>
    <property type="match status" value="1"/>
</dbReference>
<feature type="region of interest" description="Disordered" evidence="1">
    <location>
        <begin position="57"/>
        <end position="261"/>
    </location>
</feature>
<dbReference type="Pfam" id="PF06677">
    <property type="entry name" value="Auto_anti-p27"/>
    <property type="match status" value="1"/>
</dbReference>